<dbReference type="Gene3D" id="3.40.50.720">
    <property type="entry name" value="NAD(P)-binding Rossmann-like Domain"/>
    <property type="match status" value="1"/>
</dbReference>
<organism evidence="2 3">
    <name type="scientific">Jaapia argillacea MUCL 33604</name>
    <dbReference type="NCBI Taxonomy" id="933084"/>
    <lineage>
        <taxon>Eukaryota</taxon>
        <taxon>Fungi</taxon>
        <taxon>Dikarya</taxon>
        <taxon>Basidiomycota</taxon>
        <taxon>Agaricomycotina</taxon>
        <taxon>Agaricomycetes</taxon>
        <taxon>Agaricomycetidae</taxon>
        <taxon>Jaapiales</taxon>
        <taxon>Jaapiaceae</taxon>
        <taxon>Jaapia</taxon>
    </lineage>
</organism>
<dbReference type="InParanoid" id="A0A067Q6K1"/>
<dbReference type="OrthoDB" id="9930022at2759"/>
<dbReference type="InterPro" id="IPR036291">
    <property type="entry name" value="NAD(P)-bd_dom_sf"/>
</dbReference>
<dbReference type="EMBL" id="KL197718">
    <property type="protein sequence ID" value="KDQ58231.1"/>
    <property type="molecule type" value="Genomic_DNA"/>
</dbReference>
<dbReference type="InterPro" id="IPR052711">
    <property type="entry name" value="Zinc_ADH-like"/>
</dbReference>
<dbReference type="InterPro" id="IPR013154">
    <property type="entry name" value="ADH-like_N"/>
</dbReference>
<dbReference type="GO" id="GO:0016491">
    <property type="term" value="F:oxidoreductase activity"/>
    <property type="evidence" value="ECO:0007669"/>
    <property type="project" value="InterPro"/>
</dbReference>
<name>A0A067Q6K1_9AGAM</name>
<dbReference type="CDD" id="cd08276">
    <property type="entry name" value="MDR7"/>
    <property type="match status" value="1"/>
</dbReference>
<dbReference type="SMART" id="SM00829">
    <property type="entry name" value="PKS_ER"/>
    <property type="match status" value="1"/>
</dbReference>
<dbReference type="Pfam" id="PF08240">
    <property type="entry name" value="ADH_N"/>
    <property type="match status" value="1"/>
</dbReference>
<dbReference type="InterPro" id="IPR020843">
    <property type="entry name" value="ER"/>
</dbReference>
<evidence type="ECO:0000313" key="2">
    <source>
        <dbReference type="EMBL" id="KDQ58231.1"/>
    </source>
</evidence>
<dbReference type="SUPFAM" id="SSF51735">
    <property type="entry name" value="NAD(P)-binding Rossmann-fold domains"/>
    <property type="match status" value="1"/>
</dbReference>
<reference evidence="3" key="1">
    <citation type="journal article" date="2014" name="Proc. Natl. Acad. Sci. U.S.A.">
        <title>Extensive sampling of basidiomycete genomes demonstrates inadequacy of the white-rot/brown-rot paradigm for wood decay fungi.</title>
        <authorList>
            <person name="Riley R."/>
            <person name="Salamov A.A."/>
            <person name="Brown D.W."/>
            <person name="Nagy L.G."/>
            <person name="Floudas D."/>
            <person name="Held B.W."/>
            <person name="Levasseur A."/>
            <person name="Lombard V."/>
            <person name="Morin E."/>
            <person name="Otillar R."/>
            <person name="Lindquist E.A."/>
            <person name="Sun H."/>
            <person name="LaButti K.M."/>
            <person name="Schmutz J."/>
            <person name="Jabbour D."/>
            <person name="Luo H."/>
            <person name="Baker S.E."/>
            <person name="Pisabarro A.G."/>
            <person name="Walton J.D."/>
            <person name="Blanchette R.A."/>
            <person name="Henrissat B."/>
            <person name="Martin F."/>
            <person name="Cullen D."/>
            <person name="Hibbett D.S."/>
            <person name="Grigoriev I.V."/>
        </authorList>
    </citation>
    <scope>NUCLEOTIDE SEQUENCE [LARGE SCALE GENOMIC DNA]</scope>
    <source>
        <strain evidence="3">MUCL 33604</strain>
    </source>
</reference>
<evidence type="ECO:0000313" key="3">
    <source>
        <dbReference type="Proteomes" id="UP000027265"/>
    </source>
</evidence>
<dbReference type="SUPFAM" id="SSF50129">
    <property type="entry name" value="GroES-like"/>
    <property type="match status" value="1"/>
</dbReference>
<dbReference type="PANTHER" id="PTHR45033:SF1">
    <property type="entry name" value="OXIDOREDUCTASE (EUROFUNG)"/>
    <property type="match status" value="1"/>
</dbReference>
<dbReference type="STRING" id="933084.A0A067Q6K1"/>
<feature type="domain" description="Enoyl reductase (ER)" evidence="1">
    <location>
        <begin position="17"/>
        <end position="345"/>
    </location>
</feature>
<dbReference type="Gene3D" id="3.90.180.10">
    <property type="entry name" value="Medium-chain alcohol dehydrogenases, catalytic domain"/>
    <property type="match status" value="1"/>
</dbReference>
<gene>
    <name evidence="2" type="ORF">JAAARDRAFT_35041</name>
</gene>
<dbReference type="Pfam" id="PF00107">
    <property type="entry name" value="ADH_zinc_N"/>
    <property type="match status" value="1"/>
</dbReference>
<dbReference type="PANTHER" id="PTHR45033">
    <property type="match status" value="1"/>
</dbReference>
<dbReference type="HOGENOM" id="CLU_026673_3_4_1"/>
<sequence>MSIPTTTREYRLPKVDGIHNLQVQEGSIKPPGDSEVLVKIYAVSLQFRDLLVAQGRYSPNQKKNVVPCSDMSGEVIAVGSNVKKFKVGDRVCSNLNVDHVFGDITEETISTGLGGYIDGVLTEYKVFPVHCLVHAPCHLTHTEASTLPCAGLTAYNALHGPTPIKGGDIVLVQGTGGMSIFALQFALACGANVIVISSSDDKLSLAKSLGARWGVNYKKCPEWDQEVMTTTKGRGVDHILEVGGKGTFEKSMKCVRYAGWVHVIGFIAGVNEGTSGGGNVPKLIQSKAVMVRGIQIGSRAQFEEMNRLIVARNIKPVVDHVFEFEQAREAFEYLSQQKHVGKVIIRVVKREEEKEEVCGDGCSDEGCRWYP</sequence>
<accession>A0A067Q6K1</accession>
<dbReference type="InterPro" id="IPR011032">
    <property type="entry name" value="GroES-like_sf"/>
</dbReference>
<dbReference type="Proteomes" id="UP000027265">
    <property type="component" value="Unassembled WGS sequence"/>
</dbReference>
<evidence type="ECO:0000259" key="1">
    <source>
        <dbReference type="SMART" id="SM00829"/>
    </source>
</evidence>
<proteinExistence type="predicted"/>
<protein>
    <recommendedName>
        <fullName evidence="1">Enoyl reductase (ER) domain-containing protein</fullName>
    </recommendedName>
</protein>
<dbReference type="AlphaFoldDB" id="A0A067Q6K1"/>
<keyword evidence="3" id="KW-1185">Reference proteome</keyword>
<dbReference type="InterPro" id="IPR013149">
    <property type="entry name" value="ADH-like_C"/>
</dbReference>